<dbReference type="GO" id="GO:0016020">
    <property type="term" value="C:membrane"/>
    <property type="evidence" value="ECO:0007669"/>
    <property type="project" value="UniProtKB-SubCell"/>
</dbReference>
<keyword evidence="3 5" id="KW-1133">Transmembrane helix</keyword>
<comment type="subcellular location">
    <subcellularLocation>
        <location evidence="1">Membrane</location>
        <topology evidence="1">Multi-pass membrane protein</topology>
    </subcellularLocation>
</comment>
<protein>
    <recommendedName>
        <fullName evidence="8">PQ-loop-domain-containing protein</fullName>
    </recommendedName>
</protein>
<feature type="transmembrane region" description="Helical" evidence="5">
    <location>
        <begin position="16"/>
        <end position="34"/>
    </location>
</feature>
<feature type="transmembrane region" description="Helical" evidence="5">
    <location>
        <begin position="272"/>
        <end position="289"/>
    </location>
</feature>
<evidence type="ECO:0000313" key="6">
    <source>
        <dbReference type="EMBL" id="KLT46500.1"/>
    </source>
</evidence>
<dbReference type="GeneID" id="28986735"/>
<feature type="transmembrane region" description="Helical" evidence="5">
    <location>
        <begin position="203"/>
        <end position="221"/>
    </location>
</feature>
<dbReference type="InterPro" id="IPR006603">
    <property type="entry name" value="PQ-loop_rpt"/>
</dbReference>
<dbReference type="Proteomes" id="UP000053611">
    <property type="component" value="Unassembled WGS sequence"/>
</dbReference>
<reference evidence="6 7" key="1">
    <citation type="submission" date="2015-03" db="EMBL/GenBank/DDBJ databases">
        <title>Genomics and transcriptomics of the oil-accumulating basidiomycete yeast T. oleaginosus allow insights into substrate utilization and the diverse evolutionary trajectories of mating systems in fungi.</title>
        <authorList>
            <consortium name="DOE Joint Genome Institute"/>
            <person name="Kourist R."/>
            <person name="Kracht O."/>
            <person name="Bracharz F."/>
            <person name="Lipzen A."/>
            <person name="Nolan M."/>
            <person name="Ohm R."/>
            <person name="Grigoriev I."/>
            <person name="Sun S."/>
            <person name="Heitman J."/>
            <person name="Bruck T."/>
            <person name="Nowrousian M."/>
        </authorList>
    </citation>
    <scope>NUCLEOTIDE SEQUENCE [LARGE SCALE GENOMIC DNA]</scope>
    <source>
        <strain evidence="6 7">IBC0246</strain>
    </source>
</reference>
<feature type="transmembrane region" description="Helical" evidence="5">
    <location>
        <begin position="94"/>
        <end position="114"/>
    </location>
</feature>
<dbReference type="PANTHER" id="PTHR16201">
    <property type="entry name" value="SEVEN TRANSMEMBRANE PROTEIN 1-RELATED"/>
    <property type="match status" value="1"/>
</dbReference>
<keyword evidence="4 5" id="KW-0472">Membrane</keyword>
<dbReference type="RefSeq" id="XP_018282991.1">
    <property type="nucleotide sequence ID" value="XM_018426132.1"/>
</dbReference>
<gene>
    <name evidence="6" type="ORF">CC85DRAFT_314731</name>
</gene>
<organism evidence="6 7">
    <name type="scientific">Cutaneotrichosporon oleaginosum</name>
    <dbReference type="NCBI Taxonomy" id="879819"/>
    <lineage>
        <taxon>Eukaryota</taxon>
        <taxon>Fungi</taxon>
        <taxon>Dikarya</taxon>
        <taxon>Basidiomycota</taxon>
        <taxon>Agaricomycotina</taxon>
        <taxon>Tremellomycetes</taxon>
        <taxon>Trichosporonales</taxon>
        <taxon>Trichosporonaceae</taxon>
        <taxon>Cutaneotrichosporon</taxon>
    </lineage>
</organism>
<dbReference type="Gene3D" id="1.20.1280.290">
    <property type="match status" value="1"/>
</dbReference>
<dbReference type="InterPro" id="IPR051415">
    <property type="entry name" value="LAAT-1"/>
</dbReference>
<feature type="transmembrane region" description="Helical" evidence="5">
    <location>
        <begin position="233"/>
        <end position="260"/>
    </location>
</feature>
<evidence type="ECO:0008006" key="8">
    <source>
        <dbReference type="Google" id="ProtNLM"/>
    </source>
</evidence>
<dbReference type="SMART" id="SM00679">
    <property type="entry name" value="CTNS"/>
    <property type="match status" value="2"/>
</dbReference>
<name>A0A0J0XZN2_9TREE</name>
<evidence type="ECO:0000256" key="5">
    <source>
        <dbReference type="SAM" id="Phobius"/>
    </source>
</evidence>
<evidence type="ECO:0000256" key="1">
    <source>
        <dbReference type="ARBA" id="ARBA00004141"/>
    </source>
</evidence>
<evidence type="ECO:0000313" key="7">
    <source>
        <dbReference type="Proteomes" id="UP000053611"/>
    </source>
</evidence>
<evidence type="ECO:0000256" key="3">
    <source>
        <dbReference type="ARBA" id="ARBA00022989"/>
    </source>
</evidence>
<dbReference type="AlphaFoldDB" id="A0A0J0XZN2"/>
<dbReference type="OrthoDB" id="19344at2759"/>
<feature type="transmembrane region" description="Helical" evidence="5">
    <location>
        <begin position="171"/>
        <end position="191"/>
    </location>
</feature>
<dbReference type="Pfam" id="PF04193">
    <property type="entry name" value="PQ-loop"/>
    <property type="match status" value="2"/>
</dbReference>
<keyword evidence="2 5" id="KW-0812">Transmembrane</keyword>
<keyword evidence="7" id="KW-1185">Reference proteome</keyword>
<dbReference type="EMBL" id="KQ087177">
    <property type="protein sequence ID" value="KLT46500.1"/>
    <property type="molecule type" value="Genomic_DNA"/>
</dbReference>
<sequence>MAPPPDPAQCPNNHDPYTLTLSILLCTGLVISYLPQHFRIISAGTSEGLSPWFLLLGATSSASGMLNLLILQWPLFQCCRVVSGGQCAESLLRFVQVGLQWLLFSIILILYIAYFPRTPHMRPLVLQGAPIPEYGATRGNAVDAETPSPATAEEFRKLREQNDREWRTAKGVAWVVGLHLTALTTLTFVLLNKLPTTWPPQEPLRLLATFCGLSGTALAVCQYAPQIVKTANAGLVGALSIGTMMIQVPGSIVFCISIMLGENTDWTSWMPYAVTGMMQACLLAICLLWKKRQRWLGVDDFGNPLPSSVPEHGADERAPLLNGAN</sequence>
<dbReference type="PANTHER" id="PTHR16201:SF11">
    <property type="entry name" value="PQ-LOOP REPEAT-CONTAINING PROTEIN"/>
    <property type="match status" value="1"/>
</dbReference>
<feature type="transmembrane region" description="Helical" evidence="5">
    <location>
        <begin position="54"/>
        <end position="74"/>
    </location>
</feature>
<proteinExistence type="predicted"/>
<evidence type="ECO:0000256" key="2">
    <source>
        <dbReference type="ARBA" id="ARBA00022692"/>
    </source>
</evidence>
<evidence type="ECO:0000256" key="4">
    <source>
        <dbReference type="ARBA" id="ARBA00023136"/>
    </source>
</evidence>
<accession>A0A0J0XZN2</accession>